<evidence type="ECO:0000313" key="8">
    <source>
        <dbReference type="EMBL" id="KGM08162.1"/>
    </source>
</evidence>
<keyword evidence="2 5" id="KW-0489">Methyltransferase</keyword>
<evidence type="ECO:0000256" key="6">
    <source>
        <dbReference type="PIRSR" id="PIRSR000410-1"/>
    </source>
</evidence>
<dbReference type="Gene3D" id="1.10.155.10">
    <property type="entry name" value="Chemotaxis receptor methyltransferase CheR, N-terminal domain"/>
    <property type="match status" value="1"/>
</dbReference>
<dbReference type="Proteomes" id="UP000029999">
    <property type="component" value="Unassembled WGS sequence"/>
</dbReference>
<evidence type="ECO:0000256" key="2">
    <source>
        <dbReference type="ARBA" id="ARBA00022603"/>
    </source>
</evidence>
<dbReference type="SMART" id="SM00138">
    <property type="entry name" value="MeTrc"/>
    <property type="match status" value="1"/>
</dbReference>
<evidence type="ECO:0000313" key="9">
    <source>
        <dbReference type="Proteomes" id="UP000029999"/>
    </source>
</evidence>
<dbReference type="InterPro" id="IPR036804">
    <property type="entry name" value="CheR_N_sf"/>
</dbReference>
<feature type="binding site" evidence="6">
    <location>
        <position position="79"/>
    </location>
    <ligand>
        <name>S-adenosyl-L-methionine</name>
        <dbReference type="ChEBI" id="CHEBI:59789"/>
    </ligand>
</feature>
<feature type="binding site" evidence="6">
    <location>
        <begin position="203"/>
        <end position="204"/>
    </location>
    <ligand>
        <name>S-adenosyl-L-methionine</name>
        <dbReference type="ChEBI" id="CHEBI:59789"/>
    </ligand>
</feature>
<dbReference type="InterPro" id="IPR050903">
    <property type="entry name" value="Bact_Chemotaxis_MeTrfase"/>
</dbReference>
<dbReference type="GO" id="GO:0032259">
    <property type="term" value="P:methylation"/>
    <property type="evidence" value="ECO:0007669"/>
    <property type="project" value="UniProtKB-KW"/>
</dbReference>
<dbReference type="InterPro" id="IPR029063">
    <property type="entry name" value="SAM-dependent_MTases_sf"/>
</dbReference>
<dbReference type="InterPro" id="IPR022642">
    <property type="entry name" value="CheR_C"/>
</dbReference>
<dbReference type="PROSITE" id="PS50123">
    <property type="entry name" value="CHER"/>
    <property type="match status" value="1"/>
</dbReference>
<dbReference type="InterPro" id="IPR000780">
    <property type="entry name" value="CheR_MeTrfase"/>
</dbReference>
<dbReference type="SUPFAM" id="SSF47757">
    <property type="entry name" value="Chemotaxis receptor methyltransferase CheR, N-terminal domain"/>
    <property type="match status" value="1"/>
</dbReference>
<feature type="binding site" evidence="6">
    <location>
        <begin position="220"/>
        <end position="221"/>
    </location>
    <ligand>
        <name>S-adenosyl-L-methionine</name>
        <dbReference type="ChEBI" id="CHEBI:59789"/>
    </ligand>
</feature>
<feature type="binding site" evidence="6">
    <location>
        <position position="148"/>
    </location>
    <ligand>
        <name>S-adenosyl-L-methionine</name>
        <dbReference type="ChEBI" id="CHEBI:59789"/>
    </ligand>
</feature>
<dbReference type="STRING" id="392484.LP43_0585"/>
<comment type="catalytic activity">
    <reaction evidence="1 5">
        <text>L-glutamyl-[protein] + S-adenosyl-L-methionine = [protein]-L-glutamate 5-O-methyl ester + S-adenosyl-L-homocysteine</text>
        <dbReference type="Rhea" id="RHEA:24452"/>
        <dbReference type="Rhea" id="RHEA-COMP:10208"/>
        <dbReference type="Rhea" id="RHEA-COMP:10311"/>
        <dbReference type="ChEBI" id="CHEBI:29973"/>
        <dbReference type="ChEBI" id="CHEBI:57856"/>
        <dbReference type="ChEBI" id="CHEBI:59789"/>
        <dbReference type="ChEBI" id="CHEBI:82795"/>
        <dbReference type="EC" id="2.1.1.80"/>
    </reaction>
</comment>
<name>A0A0A0BKI1_9GAMM</name>
<dbReference type="InterPro" id="IPR026024">
    <property type="entry name" value="Chemotaxis_MeTrfase_CheR"/>
</dbReference>
<gene>
    <name evidence="8" type="ORF">LP43_0585</name>
</gene>
<evidence type="ECO:0000256" key="4">
    <source>
        <dbReference type="ARBA" id="ARBA00022691"/>
    </source>
</evidence>
<dbReference type="AlphaFoldDB" id="A0A0A0BKI1"/>
<dbReference type="Pfam" id="PF01739">
    <property type="entry name" value="CheR"/>
    <property type="match status" value="1"/>
</dbReference>
<comment type="caution">
    <text evidence="8">The sequence shown here is derived from an EMBL/GenBank/DDBJ whole genome shotgun (WGS) entry which is preliminary data.</text>
</comment>
<accession>A0A0A0BKI1</accession>
<dbReference type="EMBL" id="JRQD01000001">
    <property type="protein sequence ID" value="KGM08162.1"/>
    <property type="molecule type" value="Genomic_DNA"/>
</dbReference>
<evidence type="ECO:0000256" key="1">
    <source>
        <dbReference type="ARBA" id="ARBA00001541"/>
    </source>
</evidence>
<sequence>MLQMQDISSHDYQRFKTFLEQACGIILGEGKQYLIASRLTRLLRDENIANLSDLMLSIERGHPRHLRDAVVDAMTTNETSWFRDGVPFETLAQHVFPEFDAKRTGPIRIWSSACSSGQEPYTISMIISEYCRKQLSSQLAQSQIMATDISGSILAEAKRAEYEDVALGRGLSSNRRQQFFTKQDTCWRVSDDIRRRVSFREQNLLQGFAALGRFDIIFCRNVLIYFSAERKKDILKRMAQSLNRGGYLFLGASETISGYSDAFESVRTPFSTIYRRKD</sequence>
<reference evidence="8 9" key="1">
    <citation type="submission" date="2014-09" db="EMBL/GenBank/DDBJ databases">
        <authorList>
            <person name="Grob C."/>
            <person name="Taubert M."/>
            <person name="Howat A.M."/>
            <person name="Burns O.J."/>
            <person name="Dixon J.L."/>
            <person name="Chen Y."/>
            <person name="Murrell J.C."/>
        </authorList>
    </citation>
    <scope>NUCLEOTIDE SEQUENCE [LARGE SCALE GENOMIC DNA]</scope>
    <source>
        <strain evidence="8">L4</strain>
    </source>
</reference>
<dbReference type="Pfam" id="PF03705">
    <property type="entry name" value="CheR_N"/>
    <property type="match status" value="1"/>
</dbReference>
<dbReference type="SUPFAM" id="SSF53335">
    <property type="entry name" value="S-adenosyl-L-methionine-dependent methyltransferases"/>
    <property type="match status" value="1"/>
</dbReference>
<dbReference type="EC" id="2.1.1.80" evidence="5"/>
<feature type="binding site" evidence="6">
    <location>
        <position position="77"/>
    </location>
    <ligand>
        <name>S-adenosyl-L-methionine</name>
        <dbReference type="ChEBI" id="CHEBI:59789"/>
    </ligand>
</feature>
<dbReference type="CDD" id="cd02440">
    <property type="entry name" value="AdoMet_MTases"/>
    <property type="match status" value="1"/>
</dbReference>
<keyword evidence="4 5" id="KW-0949">S-adenosyl-L-methionine</keyword>
<dbReference type="PANTHER" id="PTHR24422">
    <property type="entry name" value="CHEMOTAXIS PROTEIN METHYLTRANSFERASE"/>
    <property type="match status" value="1"/>
</dbReference>
<dbReference type="PANTHER" id="PTHR24422:SF21">
    <property type="entry name" value="CHEMOTAXIS PROTEIN METHYLTRANSFERASE 1"/>
    <property type="match status" value="1"/>
</dbReference>
<dbReference type="PRINTS" id="PR00996">
    <property type="entry name" value="CHERMTFRASE"/>
</dbReference>
<dbReference type="InterPro" id="IPR022641">
    <property type="entry name" value="CheR_N"/>
</dbReference>
<protein>
    <recommendedName>
        <fullName evidence="5">Chemotaxis protein methyltransferase</fullName>
        <ecNumber evidence="5">2.1.1.80</ecNumber>
    </recommendedName>
</protein>
<proteinExistence type="predicted"/>
<feature type="domain" description="CheR-type methyltransferase" evidence="7">
    <location>
        <begin position="1"/>
        <end position="278"/>
    </location>
</feature>
<dbReference type="Gene3D" id="3.40.50.150">
    <property type="entry name" value="Vaccinia Virus protein VP39"/>
    <property type="match status" value="1"/>
</dbReference>
<evidence type="ECO:0000256" key="3">
    <source>
        <dbReference type="ARBA" id="ARBA00022679"/>
    </source>
</evidence>
<evidence type="ECO:0000259" key="7">
    <source>
        <dbReference type="PROSITE" id="PS50123"/>
    </source>
</evidence>
<organism evidence="8 9">
    <name type="scientific">Methylophaga thiooxydans</name>
    <dbReference type="NCBI Taxonomy" id="392484"/>
    <lineage>
        <taxon>Bacteria</taxon>
        <taxon>Pseudomonadati</taxon>
        <taxon>Pseudomonadota</taxon>
        <taxon>Gammaproteobacteria</taxon>
        <taxon>Thiotrichales</taxon>
        <taxon>Piscirickettsiaceae</taxon>
        <taxon>Methylophaga</taxon>
    </lineage>
</organism>
<dbReference type="PIRSF" id="PIRSF000410">
    <property type="entry name" value="CheR"/>
    <property type="match status" value="1"/>
</dbReference>
<dbReference type="GO" id="GO:0008983">
    <property type="term" value="F:protein-glutamate O-methyltransferase activity"/>
    <property type="evidence" value="ECO:0007669"/>
    <property type="project" value="UniProtKB-EC"/>
</dbReference>
<dbReference type="RefSeq" id="WP_036311757.1">
    <property type="nucleotide sequence ID" value="NZ_JRQD01000001.1"/>
</dbReference>
<comment type="function">
    <text evidence="5">Methylation of the membrane-bound methyl-accepting chemotaxis proteins (MCP) to form gamma-glutamyl methyl ester residues in MCP.</text>
</comment>
<feature type="binding site" evidence="6">
    <location>
        <position position="83"/>
    </location>
    <ligand>
        <name>S-adenosyl-L-methionine</name>
        <dbReference type="ChEBI" id="CHEBI:59789"/>
    </ligand>
</feature>
<feature type="binding site" evidence="6">
    <location>
        <position position="119"/>
    </location>
    <ligand>
        <name>S-adenosyl-L-methionine</name>
        <dbReference type="ChEBI" id="CHEBI:59789"/>
    </ligand>
</feature>
<evidence type="ECO:0000256" key="5">
    <source>
        <dbReference type="PIRNR" id="PIRNR000410"/>
    </source>
</evidence>
<keyword evidence="3 5" id="KW-0808">Transferase</keyword>